<accession>T1HS46</accession>
<keyword evidence="2" id="KW-1185">Reference proteome</keyword>
<proteinExistence type="predicted"/>
<dbReference type="VEuPathDB" id="VectorBase:RPRC006866"/>
<reference evidence="1" key="1">
    <citation type="submission" date="2015-05" db="UniProtKB">
        <authorList>
            <consortium name="EnsemblMetazoa"/>
        </authorList>
    </citation>
    <scope>IDENTIFICATION</scope>
</reference>
<sequence>MKKNRRPIQTKDHHIWHNYLQLHNVQLSPGAARRMVNSLTTMNGKREVVKGPLVVSRLRKKGQMK</sequence>
<name>T1HS46_RHOPR</name>
<dbReference type="Proteomes" id="UP000015103">
    <property type="component" value="Unassembled WGS sequence"/>
</dbReference>
<dbReference type="EMBL" id="ACPB03036380">
    <property type="status" value="NOT_ANNOTATED_CDS"/>
    <property type="molecule type" value="Genomic_DNA"/>
</dbReference>
<organism evidence="1 2">
    <name type="scientific">Rhodnius prolixus</name>
    <name type="common">Triatomid bug</name>
    <dbReference type="NCBI Taxonomy" id="13249"/>
    <lineage>
        <taxon>Eukaryota</taxon>
        <taxon>Metazoa</taxon>
        <taxon>Ecdysozoa</taxon>
        <taxon>Arthropoda</taxon>
        <taxon>Hexapoda</taxon>
        <taxon>Insecta</taxon>
        <taxon>Pterygota</taxon>
        <taxon>Neoptera</taxon>
        <taxon>Paraneoptera</taxon>
        <taxon>Hemiptera</taxon>
        <taxon>Heteroptera</taxon>
        <taxon>Panheteroptera</taxon>
        <taxon>Cimicomorpha</taxon>
        <taxon>Reduviidae</taxon>
        <taxon>Triatominae</taxon>
        <taxon>Rhodnius</taxon>
    </lineage>
</organism>
<dbReference type="HOGENOM" id="CLU_2856367_0_0_1"/>
<dbReference type="InParanoid" id="T1HS46"/>
<protein>
    <submittedName>
        <fullName evidence="1">Uncharacterized protein</fullName>
    </submittedName>
</protein>
<evidence type="ECO:0000313" key="1">
    <source>
        <dbReference type="EnsemblMetazoa" id="RPRC006866-PA"/>
    </source>
</evidence>
<dbReference type="EnsemblMetazoa" id="RPRC006866-RA">
    <property type="protein sequence ID" value="RPRC006866-PA"/>
    <property type="gene ID" value="RPRC006866"/>
</dbReference>
<dbReference type="AlphaFoldDB" id="T1HS46"/>
<evidence type="ECO:0000313" key="2">
    <source>
        <dbReference type="Proteomes" id="UP000015103"/>
    </source>
</evidence>